<evidence type="ECO:0000313" key="3">
    <source>
        <dbReference type="EMBL" id="KKN98935.1"/>
    </source>
</evidence>
<dbReference type="PIRSF" id="PIRSF002070">
    <property type="entry name" value="SSB"/>
    <property type="match status" value="1"/>
</dbReference>
<evidence type="ECO:0000256" key="1">
    <source>
        <dbReference type="ARBA" id="ARBA00023125"/>
    </source>
</evidence>
<dbReference type="NCBIfam" id="TIGR00621">
    <property type="entry name" value="ssb"/>
    <property type="match status" value="1"/>
</dbReference>
<dbReference type="Gene3D" id="2.40.50.140">
    <property type="entry name" value="Nucleic acid-binding proteins"/>
    <property type="match status" value="1"/>
</dbReference>
<feature type="region of interest" description="Disordered" evidence="2">
    <location>
        <begin position="86"/>
        <end position="148"/>
    </location>
</feature>
<reference evidence="3" key="1">
    <citation type="journal article" date="2015" name="Nature">
        <title>Complex archaea that bridge the gap between prokaryotes and eukaryotes.</title>
        <authorList>
            <person name="Spang A."/>
            <person name="Saw J.H."/>
            <person name="Jorgensen S.L."/>
            <person name="Zaremba-Niedzwiedzka K."/>
            <person name="Martijn J."/>
            <person name="Lind A.E."/>
            <person name="van Eijk R."/>
            <person name="Schleper C."/>
            <person name="Guy L."/>
            <person name="Ettema T.J."/>
        </authorList>
    </citation>
    <scope>NUCLEOTIDE SEQUENCE</scope>
</reference>
<keyword evidence="1" id="KW-0238">DNA-binding</keyword>
<protein>
    <recommendedName>
        <fullName evidence="4">Single-stranded DNA-binding protein</fullName>
    </recommendedName>
</protein>
<accession>A0A0F9V135</accession>
<dbReference type="InterPro" id="IPR011344">
    <property type="entry name" value="ssDNA-bd"/>
</dbReference>
<name>A0A0F9V135_9ZZZZ</name>
<comment type="caution">
    <text evidence="3">The sequence shown here is derived from an EMBL/GenBank/DDBJ whole genome shotgun (WGS) entry which is preliminary data.</text>
</comment>
<dbReference type="InterPro" id="IPR000424">
    <property type="entry name" value="Primosome_PriB/ssb"/>
</dbReference>
<sequence length="148" mass="16607">MAELMVVGVGVAAGDPELRYVGSKNTPVCTINLAFNRSYKKQDGDYEKEVCFLRGQIWGTRAEKMAEIVKSGQPVYVTGYMKQDKWEKDGQKRTAHSMNIRDFQLVEKNGHKKSDVPTKSETSQPKPESEPKPESVPVPDVDDSEIPF</sequence>
<dbReference type="PROSITE" id="PS50935">
    <property type="entry name" value="SSB"/>
    <property type="match status" value="1"/>
</dbReference>
<proteinExistence type="predicted"/>
<dbReference type="EMBL" id="LAZR01000049">
    <property type="protein sequence ID" value="KKN98935.1"/>
    <property type="molecule type" value="Genomic_DNA"/>
</dbReference>
<dbReference type="GO" id="GO:0006260">
    <property type="term" value="P:DNA replication"/>
    <property type="evidence" value="ECO:0007669"/>
    <property type="project" value="InterPro"/>
</dbReference>
<dbReference type="CDD" id="cd04496">
    <property type="entry name" value="SSB_OBF"/>
    <property type="match status" value="1"/>
</dbReference>
<dbReference type="GO" id="GO:0003697">
    <property type="term" value="F:single-stranded DNA binding"/>
    <property type="evidence" value="ECO:0007669"/>
    <property type="project" value="InterPro"/>
</dbReference>
<dbReference type="AlphaFoldDB" id="A0A0F9V135"/>
<feature type="compositionally biased region" description="Basic and acidic residues" evidence="2">
    <location>
        <begin position="104"/>
        <end position="118"/>
    </location>
</feature>
<dbReference type="InterPro" id="IPR012340">
    <property type="entry name" value="NA-bd_OB-fold"/>
</dbReference>
<evidence type="ECO:0008006" key="4">
    <source>
        <dbReference type="Google" id="ProtNLM"/>
    </source>
</evidence>
<gene>
    <name evidence="3" type="ORF">LCGC14_0141800</name>
</gene>
<evidence type="ECO:0000256" key="2">
    <source>
        <dbReference type="SAM" id="MobiDB-lite"/>
    </source>
</evidence>
<dbReference type="Pfam" id="PF00436">
    <property type="entry name" value="SSB"/>
    <property type="match status" value="1"/>
</dbReference>
<organism evidence="3">
    <name type="scientific">marine sediment metagenome</name>
    <dbReference type="NCBI Taxonomy" id="412755"/>
    <lineage>
        <taxon>unclassified sequences</taxon>
        <taxon>metagenomes</taxon>
        <taxon>ecological metagenomes</taxon>
    </lineage>
</organism>
<dbReference type="SUPFAM" id="SSF50249">
    <property type="entry name" value="Nucleic acid-binding proteins"/>
    <property type="match status" value="1"/>
</dbReference>